<protein>
    <recommendedName>
        <fullName evidence="3">DDE Tnp4 domain-containing protein</fullName>
    </recommendedName>
</protein>
<comment type="cofactor">
    <cofactor evidence="1">
        <name>a divalent metal cation</name>
        <dbReference type="ChEBI" id="CHEBI:60240"/>
    </cofactor>
</comment>
<evidence type="ECO:0000313" key="4">
    <source>
        <dbReference type="EMBL" id="ETV83046.1"/>
    </source>
</evidence>
<dbReference type="GO" id="GO:0046872">
    <property type="term" value="F:metal ion binding"/>
    <property type="evidence" value="ECO:0007669"/>
    <property type="project" value="UniProtKB-KW"/>
</dbReference>
<evidence type="ECO:0000256" key="2">
    <source>
        <dbReference type="ARBA" id="ARBA00022723"/>
    </source>
</evidence>
<dbReference type="InterPro" id="IPR027806">
    <property type="entry name" value="HARBI1_dom"/>
</dbReference>
<dbReference type="EMBL" id="KI913121">
    <property type="protein sequence ID" value="ETV83046.1"/>
    <property type="molecule type" value="Genomic_DNA"/>
</dbReference>
<name>W4GUT6_APHAT</name>
<feature type="domain" description="DDE Tnp4" evidence="3">
    <location>
        <begin position="154"/>
        <end position="307"/>
    </location>
</feature>
<organism evidence="4">
    <name type="scientific">Aphanomyces astaci</name>
    <name type="common">Crayfish plague agent</name>
    <dbReference type="NCBI Taxonomy" id="112090"/>
    <lineage>
        <taxon>Eukaryota</taxon>
        <taxon>Sar</taxon>
        <taxon>Stramenopiles</taxon>
        <taxon>Oomycota</taxon>
        <taxon>Saprolegniomycetes</taxon>
        <taxon>Saprolegniales</taxon>
        <taxon>Verrucalvaceae</taxon>
        <taxon>Aphanomyces</taxon>
    </lineage>
</organism>
<dbReference type="VEuPathDB" id="FungiDB:H257_04789"/>
<dbReference type="AlphaFoldDB" id="W4GUT6"/>
<dbReference type="RefSeq" id="XP_009827717.1">
    <property type="nucleotide sequence ID" value="XM_009829415.1"/>
</dbReference>
<sequence length="777" mass="87463">MDSFAIVSRLQQQVDDDVHALDEMSQVYHAHSQHVEEADDSPTPVIDSFFSQGGNASLSTMTNFTLSEFESIWAIVESAMDAFFMAMSVLKHCNAYDKHAFDYKMKAPTFEKMIHRVFDTVELILYEHFVKPISMTYQVQHGHTFNNFPSALYCTDVKFQPSYRPTGRFDEAKHYFSGKHKLYGLKLEYSVAYPGVAVDMSEHSPGSVADVTMFMHRRHVHKDMLRKSASEMEEVDHDEGAEEYPDSWSILVDMGYQGIQHEVRSMQPKRRPQGGLLTARELERNDRVSSDRVLAIQCTGVKAKWSIKGSTRAFCVLYFDAKKLRRHIDDEVLRLSSEPPHPPPVLDDVEPKLARPFKEYLAKTSFGQRSIALVYALEAVRRYARLQTSWLRDKFCSEEQQFASAVDVYTKFHGLKFEKHCSTYGSQATFDKFRKLRDLVPQDWNELTQKFPDFLDAKPTAHALPVHGYDQAPETTRSSDLRLSSYDIYGQTTGLSPLRSQRDMPFLVHSTKMRCDATSTSHPNGWRSRQGNSHHTAVANGTNTAKVEGVPPRQKDPPIAHAAALPMAVNTEAATPKAALVRTTTVIQTAATPKAAISNKATPKAAENELRLRTDAINVTKSYIPSKMTGEAAVAASTKVAPVKIPEETTIVAAQLDVRLYVTGSNGDPLAIYLQDVYPIPELHFNLFSVGRALHMDRHRIVSIDPNMDSSHFKHDIVLQSRHAMSLHLPLNRSQANNHGVMLRLARLKSFQTPQHVVGYASVRIYRTRGEGLALGP</sequence>
<dbReference type="GeneID" id="20806785"/>
<dbReference type="Pfam" id="PF13359">
    <property type="entry name" value="DDE_Tnp_4"/>
    <property type="match status" value="1"/>
</dbReference>
<reference evidence="4" key="1">
    <citation type="submission" date="2013-12" db="EMBL/GenBank/DDBJ databases">
        <title>The Genome Sequence of Aphanomyces astaci APO3.</title>
        <authorList>
            <consortium name="The Broad Institute Genomics Platform"/>
            <person name="Russ C."/>
            <person name="Tyler B."/>
            <person name="van West P."/>
            <person name="Dieguez-Uribeondo J."/>
            <person name="Young S.K."/>
            <person name="Zeng Q."/>
            <person name="Gargeya S."/>
            <person name="Fitzgerald M."/>
            <person name="Abouelleil A."/>
            <person name="Alvarado L."/>
            <person name="Chapman S.B."/>
            <person name="Gainer-Dewar J."/>
            <person name="Goldberg J."/>
            <person name="Griggs A."/>
            <person name="Gujja S."/>
            <person name="Hansen M."/>
            <person name="Howarth C."/>
            <person name="Imamovic A."/>
            <person name="Ireland A."/>
            <person name="Larimer J."/>
            <person name="McCowan C."/>
            <person name="Murphy C."/>
            <person name="Pearson M."/>
            <person name="Poon T.W."/>
            <person name="Priest M."/>
            <person name="Roberts A."/>
            <person name="Saif S."/>
            <person name="Shea T."/>
            <person name="Sykes S."/>
            <person name="Wortman J."/>
            <person name="Nusbaum C."/>
            <person name="Birren B."/>
        </authorList>
    </citation>
    <scope>NUCLEOTIDE SEQUENCE [LARGE SCALE GENOMIC DNA]</scope>
    <source>
        <strain evidence="4">APO3</strain>
    </source>
</reference>
<gene>
    <name evidence="4" type="ORF">H257_04789</name>
</gene>
<accession>W4GUT6</accession>
<proteinExistence type="predicted"/>
<evidence type="ECO:0000256" key="1">
    <source>
        <dbReference type="ARBA" id="ARBA00001968"/>
    </source>
</evidence>
<keyword evidence="2" id="KW-0479">Metal-binding</keyword>
<evidence type="ECO:0000259" key="3">
    <source>
        <dbReference type="Pfam" id="PF13359"/>
    </source>
</evidence>